<dbReference type="EMBL" id="JAUDFV010000155">
    <property type="protein sequence ID" value="KAL2715048.1"/>
    <property type="molecule type" value="Genomic_DNA"/>
</dbReference>
<feature type="transmembrane region" description="Helical" evidence="1">
    <location>
        <begin position="334"/>
        <end position="353"/>
    </location>
</feature>
<evidence type="ECO:0000256" key="1">
    <source>
        <dbReference type="SAM" id="Phobius"/>
    </source>
</evidence>
<comment type="caution">
    <text evidence="2">The sequence shown here is derived from an EMBL/GenBank/DDBJ whole genome shotgun (WGS) entry which is preliminary data.</text>
</comment>
<keyword evidence="1" id="KW-1133">Transmembrane helix</keyword>
<evidence type="ECO:0008006" key="4">
    <source>
        <dbReference type="Google" id="ProtNLM"/>
    </source>
</evidence>
<dbReference type="InterPro" id="IPR016024">
    <property type="entry name" value="ARM-type_fold"/>
</dbReference>
<dbReference type="InterPro" id="IPR051851">
    <property type="entry name" value="EFR3_Homologs"/>
</dbReference>
<proteinExistence type="predicted"/>
<dbReference type="AlphaFoldDB" id="A0ABD2A363"/>
<keyword evidence="1" id="KW-0472">Membrane</keyword>
<dbReference type="PANTHER" id="PTHR12444:SF9">
    <property type="entry name" value="AGAP013133-PA"/>
    <property type="match status" value="1"/>
</dbReference>
<evidence type="ECO:0000313" key="3">
    <source>
        <dbReference type="Proteomes" id="UP001607302"/>
    </source>
</evidence>
<keyword evidence="1" id="KW-0812">Transmembrane</keyword>
<name>A0ABD2A363_VESSQ</name>
<sequence length="421" mass="49794">MRPAQNCYHHLLKIYIPEKTKQVMHAVINTINENKLWKYETFCLQVINTLLDHGICGSIVVHTILNLIESIDTDVYDIRLIIKILYEILDSYEWPETTDTISIIERFLNFYYITVINTDTNDKFSEQIKKGLEICLRNVIKHLSNYQLLIIIYHMCSWTMEKDMSDNIILAFGSILEYTACMHQATLYEKTLTPIIFPLLMEMIASNNKIISLLGNRVMQYLIDRKANRLNFATPKIFFDKIDFGLKLGNYYKEDKIFFKVHREILHDCLLKSILYHRASRINLETCYCTICIIAIEVPCGFIAAVLVCLIMNLQDLILKENEPHSIPNHHIHATVISIMSLLCWIHNAKVFYKYVNKIMMERAQWAPHLNPPIQSQYNFAIHHIFSYKPELFFIDWETRYGLWKRFRLQNQRNNNLKNDQ</sequence>
<protein>
    <recommendedName>
        <fullName evidence="4">Odorant receptor</fullName>
    </recommendedName>
</protein>
<accession>A0ABD2A363</accession>
<gene>
    <name evidence="2" type="ORF">V1478_014746</name>
</gene>
<reference evidence="2 3" key="1">
    <citation type="journal article" date="2024" name="Ann. Entomol. Soc. Am.">
        <title>Genomic analyses of the southern and eastern yellowjacket wasps (Hymenoptera: Vespidae) reveal evolutionary signatures of social life.</title>
        <authorList>
            <person name="Catto M.A."/>
            <person name="Caine P.B."/>
            <person name="Orr S.E."/>
            <person name="Hunt B.G."/>
            <person name="Goodisman M.A.D."/>
        </authorList>
    </citation>
    <scope>NUCLEOTIDE SEQUENCE [LARGE SCALE GENOMIC DNA]</scope>
    <source>
        <strain evidence="2">233</strain>
        <tissue evidence="2">Head and thorax</tissue>
    </source>
</reference>
<dbReference type="SUPFAM" id="SSF48371">
    <property type="entry name" value="ARM repeat"/>
    <property type="match status" value="1"/>
</dbReference>
<dbReference type="PANTHER" id="PTHR12444">
    <property type="entry name" value="PROTEIN EFR3 HOMOLOG CMP44E"/>
    <property type="match status" value="1"/>
</dbReference>
<feature type="transmembrane region" description="Helical" evidence="1">
    <location>
        <begin position="287"/>
        <end position="314"/>
    </location>
</feature>
<organism evidence="2 3">
    <name type="scientific">Vespula squamosa</name>
    <name type="common">Southern yellow jacket</name>
    <name type="synonym">Wasp</name>
    <dbReference type="NCBI Taxonomy" id="30214"/>
    <lineage>
        <taxon>Eukaryota</taxon>
        <taxon>Metazoa</taxon>
        <taxon>Ecdysozoa</taxon>
        <taxon>Arthropoda</taxon>
        <taxon>Hexapoda</taxon>
        <taxon>Insecta</taxon>
        <taxon>Pterygota</taxon>
        <taxon>Neoptera</taxon>
        <taxon>Endopterygota</taxon>
        <taxon>Hymenoptera</taxon>
        <taxon>Apocrita</taxon>
        <taxon>Aculeata</taxon>
        <taxon>Vespoidea</taxon>
        <taxon>Vespidae</taxon>
        <taxon>Vespinae</taxon>
        <taxon>Vespula</taxon>
    </lineage>
</organism>
<evidence type="ECO:0000313" key="2">
    <source>
        <dbReference type="EMBL" id="KAL2715048.1"/>
    </source>
</evidence>
<keyword evidence="3" id="KW-1185">Reference proteome</keyword>
<dbReference type="Proteomes" id="UP001607302">
    <property type="component" value="Unassembled WGS sequence"/>
</dbReference>